<gene>
    <name evidence="2" type="ORF">BDV26DRAFT_272268</name>
</gene>
<organism evidence="2 3">
    <name type="scientific">Aspergillus bertholletiae</name>
    <dbReference type="NCBI Taxonomy" id="1226010"/>
    <lineage>
        <taxon>Eukaryota</taxon>
        <taxon>Fungi</taxon>
        <taxon>Dikarya</taxon>
        <taxon>Ascomycota</taxon>
        <taxon>Pezizomycotina</taxon>
        <taxon>Eurotiomycetes</taxon>
        <taxon>Eurotiomycetidae</taxon>
        <taxon>Eurotiales</taxon>
        <taxon>Aspergillaceae</taxon>
        <taxon>Aspergillus</taxon>
        <taxon>Aspergillus subgen. Circumdati</taxon>
    </lineage>
</organism>
<evidence type="ECO:0000256" key="1">
    <source>
        <dbReference type="SAM" id="SignalP"/>
    </source>
</evidence>
<dbReference type="AlphaFoldDB" id="A0A5N7AU12"/>
<evidence type="ECO:0000313" key="3">
    <source>
        <dbReference type="Proteomes" id="UP000326198"/>
    </source>
</evidence>
<dbReference type="EMBL" id="ML736318">
    <property type="protein sequence ID" value="KAE8373341.1"/>
    <property type="molecule type" value="Genomic_DNA"/>
</dbReference>
<keyword evidence="1" id="KW-0732">Signal</keyword>
<proteinExistence type="predicted"/>
<sequence length="100" mass="11074">MLAGPFFFFIFSFSIAEKCVECSLTLRRKDWRRGGGGDDDPFALLAASIVWAWQVHVCSTREWGKGGARGLRSMVLRFEESSTSGPVLLRKVNGEESGIS</sequence>
<accession>A0A5N7AU12</accession>
<evidence type="ECO:0008006" key="4">
    <source>
        <dbReference type="Google" id="ProtNLM"/>
    </source>
</evidence>
<feature type="chain" id="PRO_5024811431" description="Secreted protein" evidence="1">
    <location>
        <begin position="17"/>
        <end position="100"/>
    </location>
</feature>
<feature type="signal peptide" evidence="1">
    <location>
        <begin position="1"/>
        <end position="16"/>
    </location>
</feature>
<keyword evidence="3" id="KW-1185">Reference proteome</keyword>
<evidence type="ECO:0000313" key="2">
    <source>
        <dbReference type="EMBL" id="KAE8373341.1"/>
    </source>
</evidence>
<protein>
    <recommendedName>
        <fullName evidence="4">Secreted protein</fullName>
    </recommendedName>
</protein>
<name>A0A5N7AU12_9EURO</name>
<reference evidence="2 3" key="1">
    <citation type="submission" date="2019-04" db="EMBL/GenBank/DDBJ databases">
        <title>Friends and foes A comparative genomics studyof 23 Aspergillus species from section Flavi.</title>
        <authorList>
            <consortium name="DOE Joint Genome Institute"/>
            <person name="Kjaerbolling I."/>
            <person name="Vesth T."/>
            <person name="Frisvad J.C."/>
            <person name="Nybo J.L."/>
            <person name="Theobald S."/>
            <person name="Kildgaard S."/>
            <person name="Isbrandt T."/>
            <person name="Kuo A."/>
            <person name="Sato A."/>
            <person name="Lyhne E.K."/>
            <person name="Kogle M.E."/>
            <person name="Wiebenga A."/>
            <person name="Kun R.S."/>
            <person name="Lubbers R.J."/>
            <person name="Makela M.R."/>
            <person name="Barry K."/>
            <person name="Chovatia M."/>
            <person name="Clum A."/>
            <person name="Daum C."/>
            <person name="Haridas S."/>
            <person name="He G."/>
            <person name="LaButti K."/>
            <person name="Lipzen A."/>
            <person name="Mondo S."/>
            <person name="Riley R."/>
            <person name="Salamov A."/>
            <person name="Simmons B.A."/>
            <person name="Magnuson J.K."/>
            <person name="Henrissat B."/>
            <person name="Mortensen U.H."/>
            <person name="Larsen T.O."/>
            <person name="Devries R.P."/>
            <person name="Grigoriev I.V."/>
            <person name="Machida M."/>
            <person name="Baker S.E."/>
            <person name="Andersen M.R."/>
        </authorList>
    </citation>
    <scope>NUCLEOTIDE SEQUENCE [LARGE SCALE GENOMIC DNA]</scope>
    <source>
        <strain evidence="2 3">IBT 29228</strain>
    </source>
</reference>
<dbReference type="Proteomes" id="UP000326198">
    <property type="component" value="Unassembled WGS sequence"/>
</dbReference>